<reference evidence="2" key="1">
    <citation type="journal article" date="2014" name="Front. Microbiol.">
        <title>High frequency of phylogenetically diverse reductive dehalogenase-homologous genes in deep subseafloor sedimentary metagenomes.</title>
        <authorList>
            <person name="Kawai M."/>
            <person name="Futagami T."/>
            <person name="Toyoda A."/>
            <person name="Takaki Y."/>
            <person name="Nishi S."/>
            <person name="Hori S."/>
            <person name="Arai W."/>
            <person name="Tsubouchi T."/>
            <person name="Morono Y."/>
            <person name="Uchiyama I."/>
            <person name="Ito T."/>
            <person name="Fujiyama A."/>
            <person name="Inagaki F."/>
            <person name="Takami H."/>
        </authorList>
    </citation>
    <scope>NUCLEOTIDE SEQUENCE</scope>
    <source>
        <strain evidence="2">Expedition CK06-06</strain>
    </source>
</reference>
<protein>
    <submittedName>
        <fullName evidence="2">Uncharacterized protein</fullName>
    </submittedName>
</protein>
<evidence type="ECO:0000256" key="1">
    <source>
        <dbReference type="SAM" id="MobiDB-lite"/>
    </source>
</evidence>
<dbReference type="EMBL" id="BARU01020080">
    <property type="protein sequence ID" value="GAH60083.1"/>
    <property type="molecule type" value="Genomic_DNA"/>
</dbReference>
<sequence>MNVREYDIYQRGCMFVLITTADIIGDTTILITTNENVAIISNLLCFNIPSCTKVSDQPPSQSTKERIFYNGS</sequence>
<feature type="compositionally biased region" description="Basic and acidic residues" evidence="1">
    <location>
        <begin position="63"/>
        <end position="72"/>
    </location>
</feature>
<dbReference type="AlphaFoldDB" id="X1IRB8"/>
<comment type="caution">
    <text evidence="2">The sequence shown here is derived from an EMBL/GenBank/DDBJ whole genome shotgun (WGS) entry which is preliminary data.</text>
</comment>
<organism evidence="2">
    <name type="scientific">marine sediment metagenome</name>
    <dbReference type="NCBI Taxonomy" id="412755"/>
    <lineage>
        <taxon>unclassified sequences</taxon>
        <taxon>metagenomes</taxon>
        <taxon>ecological metagenomes</taxon>
    </lineage>
</organism>
<evidence type="ECO:0000313" key="2">
    <source>
        <dbReference type="EMBL" id="GAH60083.1"/>
    </source>
</evidence>
<accession>X1IRB8</accession>
<feature type="compositionally biased region" description="Polar residues" evidence="1">
    <location>
        <begin position="53"/>
        <end position="62"/>
    </location>
</feature>
<feature type="region of interest" description="Disordered" evidence="1">
    <location>
        <begin position="53"/>
        <end position="72"/>
    </location>
</feature>
<gene>
    <name evidence="2" type="ORF">S03H2_33010</name>
</gene>
<proteinExistence type="predicted"/>
<name>X1IRB8_9ZZZZ</name>